<reference evidence="7" key="1">
    <citation type="journal article" date="2019" name="Int. J. Syst. Evol. Microbiol.">
        <title>The Global Catalogue of Microorganisms (GCM) 10K type strain sequencing project: providing services to taxonomists for standard genome sequencing and annotation.</title>
        <authorList>
            <consortium name="The Broad Institute Genomics Platform"/>
            <consortium name="The Broad Institute Genome Sequencing Center for Infectious Disease"/>
            <person name="Wu L."/>
            <person name="Ma J."/>
        </authorList>
    </citation>
    <scope>NUCLEOTIDE SEQUENCE [LARGE SCALE GENOMIC DNA]</scope>
    <source>
        <strain evidence="7">CGMCC 4.7643</strain>
    </source>
</reference>
<dbReference type="RefSeq" id="WP_345394151.1">
    <property type="nucleotide sequence ID" value="NZ_BAABHG010000006.1"/>
</dbReference>
<keyword evidence="1" id="KW-0001">2Fe-2S</keyword>
<organism evidence="6 7">
    <name type="scientific">Amycolatopsis samaneae</name>
    <dbReference type="NCBI Taxonomy" id="664691"/>
    <lineage>
        <taxon>Bacteria</taxon>
        <taxon>Bacillati</taxon>
        <taxon>Actinomycetota</taxon>
        <taxon>Actinomycetes</taxon>
        <taxon>Pseudonocardiales</taxon>
        <taxon>Pseudonocardiaceae</taxon>
        <taxon>Amycolatopsis</taxon>
    </lineage>
</organism>
<evidence type="ECO:0000256" key="1">
    <source>
        <dbReference type="ARBA" id="ARBA00022714"/>
    </source>
</evidence>
<keyword evidence="2" id="KW-0479">Metal-binding</keyword>
<keyword evidence="4" id="KW-0411">Iron-sulfur</keyword>
<dbReference type="InterPro" id="IPR017941">
    <property type="entry name" value="Rieske_2Fe-2S"/>
</dbReference>
<protein>
    <submittedName>
        <fullName evidence="6">Ubiquinol-cytochrome c reductase iron-sulfur subunit</fullName>
    </submittedName>
</protein>
<evidence type="ECO:0000313" key="7">
    <source>
        <dbReference type="Proteomes" id="UP001597419"/>
    </source>
</evidence>
<evidence type="ECO:0000256" key="4">
    <source>
        <dbReference type="ARBA" id="ARBA00023014"/>
    </source>
</evidence>
<evidence type="ECO:0000313" key="6">
    <source>
        <dbReference type="EMBL" id="MFD2460709.1"/>
    </source>
</evidence>
<comment type="caution">
    <text evidence="6">The sequence shown here is derived from an EMBL/GenBank/DDBJ whole genome shotgun (WGS) entry which is preliminary data.</text>
</comment>
<dbReference type="CDD" id="cd03467">
    <property type="entry name" value="Rieske"/>
    <property type="match status" value="1"/>
</dbReference>
<dbReference type="EMBL" id="JBHUKU010000009">
    <property type="protein sequence ID" value="MFD2460709.1"/>
    <property type="molecule type" value="Genomic_DNA"/>
</dbReference>
<evidence type="ECO:0000256" key="3">
    <source>
        <dbReference type="ARBA" id="ARBA00023004"/>
    </source>
</evidence>
<gene>
    <name evidence="6" type="ORF">ACFSYJ_19040</name>
</gene>
<dbReference type="SUPFAM" id="SSF50022">
    <property type="entry name" value="ISP domain"/>
    <property type="match status" value="1"/>
</dbReference>
<proteinExistence type="predicted"/>
<accession>A0ABW5GIR5</accession>
<keyword evidence="3" id="KW-0408">Iron</keyword>
<dbReference type="InterPro" id="IPR036922">
    <property type="entry name" value="Rieske_2Fe-2S_sf"/>
</dbReference>
<dbReference type="PROSITE" id="PS51296">
    <property type="entry name" value="RIESKE"/>
    <property type="match status" value="1"/>
</dbReference>
<evidence type="ECO:0000259" key="5">
    <source>
        <dbReference type="PROSITE" id="PS51296"/>
    </source>
</evidence>
<keyword evidence="7" id="KW-1185">Reference proteome</keyword>
<dbReference type="Gene3D" id="2.102.10.10">
    <property type="entry name" value="Rieske [2Fe-2S] iron-sulphur domain"/>
    <property type="match status" value="1"/>
</dbReference>
<dbReference type="Pfam" id="PF00355">
    <property type="entry name" value="Rieske"/>
    <property type="match status" value="1"/>
</dbReference>
<feature type="domain" description="Rieske" evidence="5">
    <location>
        <begin position="113"/>
        <end position="210"/>
    </location>
</feature>
<name>A0ABW5GIR5_9PSEU</name>
<dbReference type="Proteomes" id="UP001597419">
    <property type="component" value="Unassembled WGS sequence"/>
</dbReference>
<evidence type="ECO:0000256" key="2">
    <source>
        <dbReference type="ARBA" id="ARBA00022723"/>
    </source>
</evidence>
<sequence>MNDVNRFVDSLIGRRTPEPFRPDDEETEAMRGAVELQAALTADTAPRAEFAARLESRLAEQLDAPAETSTLASRRRVVQTAGIAAASLAAGVAIDRVVRGGPAPETAKPAGSWQNVMASHEVPDGGVREFDLDILTGYLVRTPEGLHAVSSTCTHLGCRLLLDARERQLTCPCHPAVFALDGDVVRYDLPIELPPLPRFDVRETNGVIQVFVPVKRA</sequence>